<evidence type="ECO:0000313" key="2">
    <source>
        <dbReference type="Proteomes" id="UP000051658"/>
    </source>
</evidence>
<dbReference type="eggNOG" id="COG1942">
    <property type="taxonomic scope" value="Bacteria"/>
</dbReference>
<dbReference type="EMBL" id="JQBS01000018">
    <property type="protein sequence ID" value="KRN56816.1"/>
    <property type="molecule type" value="Genomic_DNA"/>
</dbReference>
<dbReference type="PANTHER" id="PTHR38460:SF1">
    <property type="entry name" value="TAUTOMERASE YOLI-RELATED"/>
    <property type="match status" value="1"/>
</dbReference>
<dbReference type="PATRIC" id="fig|1449336.4.peg.841"/>
<dbReference type="PANTHER" id="PTHR38460">
    <property type="entry name" value="TAUTOMERASE YOLI-RELATED"/>
    <property type="match status" value="1"/>
</dbReference>
<accession>A0A0R2HVT5</accession>
<reference evidence="1 2" key="1">
    <citation type="journal article" date="2015" name="Genome Announc.">
        <title>Expanding the biotechnology potential of lactobacilli through comparative genomics of 213 strains and associated genera.</title>
        <authorList>
            <person name="Sun Z."/>
            <person name="Harris H.M."/>
            <person name="McCann A."/>
            <person name="Guo C."/>
            <person name="Argimon S."/>
            <person name="Zhang W."/>
            <person name="Yang X."/>
            <person name="Jeffery I.B."/>
            <person name="Cooney J.C."/>
            <person name="Kagawa T.F."/>
            <person name="Liu W."/>
            <person name="Song Y."/>
            <person name="Salvetti E."/>
            <person name="Wrobel A."/>
            <person name="Rasinkangas P."/>
            <person name="Parkhill J."/>
            <person name="Rea M.C."/>
            <person name="O'Sullivan O."/>
            <person name="Ritari J."/>
            <person name="Douillard F.P."/>
            <person name="Paul Ross R."/>
            <person name="Yang R."/>
            <person name="Briner A.E."/>
            <person name="Felis G.E."/>
            <person name="de Vos W.M."/>
            <person name="Barrangou R."/>
            <person name="Klaenhammer T.R."/>
            <person name="Caufield P.W."/>
            <person name="Cui Y."/>
            <person name="Zhang H."/>
            <person name="O'Toole P.W."/>
        </authorList>
    </citation>
    <scope>NUCLEOTIDE SEQUENCE [LARGE SCALE GENOMIC DNA]</scope>
    <source>
        <strain evidence="1 2">DSM 20623</strain>
    </source>
</reference>
<dbReference type="Proteomes" id="UP000051658">
    <property type="component" value="Unassembled WGS sequence"/>
</dbReference>
<comment type="caution">
    <text evidence="1">The sequence shown here is derived from an EMBL/GenBank/DDBJ whole genome shotgun (WGS) entry which is preliminary data.</text>
</comment>
<dbReference type="SUPFAM" id="SSF55331">
    <property type="entry name" value="Tautomerase/MIF"/>
    <property type="match status" value="1"/>
</dbReference>
<dbReference type="InterPro" id="IPR014347">
    <property type="entry name" value="Tautomerase/MIF_sf"/>
</dbReference>
<organism evidence="1 2">
    <name type="scientific">Carnobacterium divergens DSM 20623</name>
    <dbReference type="NCBI Taxonomy" id="1449336"/>
    <lineage>
        <taxon>Bacteria</taxon>
        <taxon>Bacillati</taxon>
        <taxon>Bacillota</taxon>
        <taxon>Bacilli</taxon>
        <taxon>Lactobacillales</taxon>
        <taxon>Carnobacteriaceae</taxon>
        <taxon>Carnobacterium</taxon>
    </lineage>
</organism>
<dbReference type="Pfam" id="PF14552">
    <property type="entry name" value="Tautomerase_2"/>
    <property type="match status" value="1"/>
</dbReference>
<dbReference type="GeneID" id="89587765"/>
<dbReference type="InterPro" id="IPR037479">
    <property type="entry name" value="Tauto_MSAD"/>
</dbReference>
<dbReference type="AlphaFoldDB" id="A0A0R2HVT5"/>
<gene>
    <name evidence="1" type="ORF">IV74_GL000826</name>
</gene>
<dbReference type="RefSeq" id="WP_034572375.1">
    <property type="nucleotide sequence ID" value="NZ_JQBS01000018.1"/>
</dbReference>
<keyword evidence="2" id="KW-1185">Reference proteome</keyword>
<name>A0A0R2HVT5_CARDV</name>
<proteinExistence type="predicted"/>
<sequence>MPLLKFDLLEGKTENEIIKMLDVTHQVVLDAFQVPPGDRYQVVTQHKPYEMRMEDTGLGFSRTKNQMILTVISRKRTKKQKEQFYHSLVTRLEKECQISPRDILVSFVINDDEDWSFGFGKAQFLTGELS</sequence>
<dbReference type="Gene3D" id="3.30.429.10">
    <property type="entry name" value="Macrophage Migration Inhibitory Factor"/>
    <property type="match status" value="1"/>
</dbReference>
<protein>
    <submittedName>
        <fullName evidence="1">MsaD protein</fullName>
    </submittedName>
</protein>
<evidence type="ECO:0000313" key="1">
    <source>
        <dbReference type="EMBL" id="KRN56816.1"/>
    </source>
</evidence>